<dbReference type="PANTHER" id="PTHR43798">
    <property type="entry name" value="MONOACYLGLYCEROL LIPASE"/>
    <property type="match status" value="1"/>
</dbReference>
<evidence type="ECO:0000313" key="2">
    <source>
        <dbReference type="EMBL" id="HCT56868.1"/>
    </source>
</evidence>
<dbReference type="Gene3D" id="3.40.50.1820">
    <property type="entry name" value="alpha/beta hydrolase"/>
    <property type="match status" value="1"/>
</dbReference>
<reference evidence="2 3" key="1">
    <citation type="journal article" date="2018" name="Nat. Biotechnol.">
        <title>A standardized bacterial taxonomy based on genome phylogeny substantially revises the tree of life.</title>
        <authorList>
            <person name="Parks D.H."/>
            <person name="Chuvochina M."/>
            <person name="Waite D.W."/>
            <person name="Rinke C."/>
            <person name="Skarshewski A."/>
            <person name="Chaumeil P.A."/>
            <person name="Hugenholtz P."/>
        </authorList>
    </citation>
    <scope>NUCLEOTIDE SEQUENCE [LARGE SCALE GENOMIC DNA]</scope>
    <source>
        <strain evidence="2">UBA8844</strain>
    </source>
</reference>
<dbReference type="PANTHER" id="PTHR43798:SF33">
    <property type="entry name" value="HYDROLASE, PUTATIVE (AFU_ORTHOLOGUE AFUA_2G14860)-RELATED"/>
    <property type="match status" value="1"/>
</dbReference>
<proteinExistence type="predicted"/>
<dbReference type="Proteomes" id="UP000264071">
    <property type="component" value="Unassembled WGS sequence"/>
</dbReference>
<evidence type="ECO:0000313" key="3">
    <source>
        <dbReference type="Proteomes" id="UP000264071"/>
    </source>
</evidence>
<feature type="domain" description="Serine aminopeptidase S33" evidence="1">
    <location>
        <begin position="3"/>
        <end position="134"/>
    </location>
</feature>
<dbReference type="GO" id="GO:0016020">
    <property type="term" value="C:membrane"/>
    <property type="evidence" value="ECO:0007669"/>
    <property type="project" value="TreeGrafter"/>
</dbReference>
<dbReference type="InterPro" id="IPR022742">
    <property type="entry name" value="Hydrolase_4"/>
</dbReference>
<dbReference type="OMA" id="TKFDWNP"/>
<dbReference type="Pfam" id="PF12146">
    <property type="entry name" value="Hydrolase_4"/>
    <property type="match status" value="1"/>
</dbReference>
<protein>
    <submittedName>
        <fullName evidence="2">Alpha/beta hydrolase</fullName>
    </submittedName>
</protein>
<dbReference type="AlphaFoldDB" id="A0A3D4V8A6"/>
<dbReference type="SUPFAM" id="SSF53474">
    <property type="entry name" value="alpha/beta-Hydrolases"/>
    <property type="match status" value="1"/>
</dbReference>
<name>A0A3D4V8A6_9BACT</name>
<dbReference type="GO" id="GO:0016787">
    <property type="term" value="F:hydrolase activity"/>
    <property type="evidence" value="ECO:0007669"/>
    <property type="project" value="UniProtKB-KW"/>
</dbReference>
<sequence length="238" mass="24614">MSRPSVLVVHGALGSAAQMQPVVDALRALDRFASVRVIELPGHGQTPLAEGAAFSMDYFADIIAVEASDARSADDCPPVVFGYSMGGYAALLLASRAPAAFTALVTLGTMLRWTPEVATLAASRLDPAVIAAKVPAFADTLAKRHANAGGWEALMQRTAVLLRGLGDAPPLTDAAFAAVQCPVHLLVGERDDSVTLADCEAAAALMPNAQSTMLPGVPHPIEKVPVDAVARFVEHAAG</sequence>
<dbReference type="EMBL" id="DPIY01000006">
    <property type="protein sequence ID" value="HCT56868.1"/>
    <property type="molecule type" value="Genomic_DNA"/>
</dbReference>
<dbReference type="InterPro" id="IPR029058">
    <property type="entry name" value="AB_hydrolase_fold"/>
</dbReference>
<dbReference type="InterPro" id="IPR050266">
    <property type="entry name" value="AB_hydrolase_sf"/>
</dbReference>
<comment type="caution">
    <text evidence="2">The sequence shown here is derived from an EMBL/GenBank/DDBJ whole genome shotgun (WGS) entry which is preliminary data.</text>
</comment>
<keyword evidence="2" id="KW-0378">Hydrolase</keyword>
<evidence type="ECO:0000259" key="1">
    <source>
        <dbReference type="Pfam" id="PF12146"/>
    </source>
</evidence>
<gene>
    <name evidence="2" type="ORF">DGD08_06600</name>
</gene>
<organism evidence="2 3">
    <name type="scientific">Gemmatimonas aurantiaca</name>
    <dbReference type="NCBI Taxonomy" id="173480"/>
    <lineage>
        <taxon>Bacteria</taxon>
        <taxon>Pseudomonadati</taxon>
        <taxon>Gemmatimonadota</taxon>
        <taxon>Gemmatimonadia</taxon>
        <taxon>Gemmatimonadales</taxon>
        <taxon>Gemmatimonadaceae</taxon>
        <taxon>Gemmatimonas</taxon>
    </lineage>
</organism>
<accession>A0A3D4V8A6</accession>